<name>C0QC25_DESAH</name>
<gene>
    <name evidence="2" type="ordered locus">HRM2_19360</name>
</gene>
<protein>
    <submittedName>
        <fullName evidence="2">Uncharacterized protein</fullName>
    </submittedName>
</protein>
<dbReference type="KEGG" id="dat:HRM2_19360"/>
<dbReference type="AlphaFoldDB" id="C0QC25"/>
<keyword evidence="3" id="KW-1185">Reference proteome</keyword>
<evidence type="ECO:0000256" key="1">
    <source>
        <dbReference type="SAM" id="MobiDB-lite"/>
    </source>
</evidence>
<dbReference type="STRING" id="177437.HRM2_19360"/>
<evidence type="ECO:0000313" key="3">
    <source>
        <dbReference type="Proteomes" id="UP000000442"/>
    </source>
</evidence>
<proteinExistence type="predicted"/>
<dbReference type="Proteomes" id="UP000000442">
    <property type="component" value="Chromosome"/>
</dbReference>
<accession>C0QC25</accession>
<dbReference type="RefSeq" id="WP_015903818.1">
    <property type="nucleotide sequence ID" value="NC_012108.1"/>
</dbReference>
<feature type="region of interest" description="Disordered" evidence="1">
    <location>
        <begin position="25"/>
        <end position="51"/>
    </location>
</feature>
<dbReference type="EMBL" id="CP001087">
    <property type="protein sequence ID" value="ACN15037.1"/>
    <property type="molecule type" value="Genomic_DNA"/>
</dbReference>
<dbReference type="HOGENOM" id="CLU_3098070_0_0_7"/>
<reference evidence="2 3" key="1">
    <citation type="journal article" date="2009" name="Environ. Microbiol.">
        <title>Genome sequence of Desulfobacterium autotrophicum HRM2, a marine sulfate reducer oxidizing organic carbon completely to carbon dioxide.</title>
        <authorList>
            <person name="Strittmatter A.W."/>
            <person name="Liesegang H."/>
            <person name="Rabus R."/>
            <person name="Decker I."/>
            <person name="Amann J."/>
            <person name="Andres S."/>
            <person name="Henne A."/>
            <person name="Fricke W.F."/>
            <person name="Martinez-Arias R."/>
            <person name="Bartels D."/>
            <person name="Goesmann A."/>
            <person name="Krause L."/>
            <person name="Puehler A."/>
            <person name="Klenk H.P."/>
            <person name="Richter M."/>
            <person name="Schuler M."/>
            <person name="Gloeckner F.O."/>
            <person name="Meyerdierks A."/>
            <person name="Gottschalk G."/>
            <person name="Amann R."/>
        </authorList>
    </citation>
    <scope>NUCLEOTIDE SEQUENCE [LARGE SCALE GENOMIC DNA]</scope>
    <source>
        <strain evidence="3">ATCC 43914 / DSM 3382 / HRM2</strain>
    </source>
</reference>
<evidence type="ECO:0000313" key="2">
    <source>
        <dbReference type="EMBL" id="ACN15037.1"/>
    </source>
</evidence>
<organism evidence="2 3">
    <name type="scientific">Desulforapulum autotrophicum (strain ATCC 43914 / DSM 3382 / VKM B-1955 / HRM2)</name>
    <name type="common">Desulfobacterium autotrophicum</name>
    <dbReference type="NCBI Taxonomy" id="177437"/>
    <lineage>
        <taxon>Bacteria</taxon>
        <taxon>Pseudomonadati</taxon>
        <taxon>Thermodesulfobacteriota</taxon>
        <taxon>Desulfobacteria</taxon>
        <taxon>Desulfobacterales</taxon>
        <taxon>Desulfobacteraceae</taxon>
        <taxon>Desulforapulum</taxon>
    </lineage>
</organism>
<sequence>MFDEEEDMFDFDGFDVEDWMIIGPLSEELAEEEQERRRQQREDEQDLDDGD</sequence>